<name>A0A2W7T8J6_9BACT</name>
<dbReference type="OrthoDB" id="25394at2"/>
<reference evidence="2 3" key="1">
    <citation type="submission" date="2018-06" db="EMBL/GenBank/DDBJ databases">
        <title>Genomic Encyclopedia of Archaeal and Bacterial Type Strains, Phase II (KMG-II): from individual species to whole genera.</title>
        <authorList>
            <person name="Goeker M."/>
        </authorList>
    </citation>
    <scope>NUCLEOTIDE SEQUENCE [LARGE SCALE GENOMIC DNA]</scope>
    <source>
        <strain evidence="2 3">DSM 23241</strain>
    </source>
</reference>
<evidence type="ECO:0000313" key="3">
    <source>
        <dbReference type="Proteomes" id="UP000249720"/>
    </source>
</evidence>
<accession>A0A2W7T8J6</accession>
<dbReference type="SMART" id="SM00464">
    <property type="entry name" value="LON"/>
    <property type="match status" value="1"/>
</dbReference>
<dbReference type="Pfam" id="PF02190">
    <property type="entry name" value="LON_substr_bdg"/>
    <property type="match status" value="1"/>
</dbReference>
<organism evidence="2 3">
    <name type="scientific">Hydrotalea sandarakina</name>
    <dbReference type="NCBI Taxonomy" id="1004304"/>
    <lineage>
        <taxon>Bacteria</taxon>
        <taxon>Pseudomonadati</taxon>
        <taxon>Bacteroidota</taxon>
        <taxon>Chitinophagia</taxon>
        <taxon>Chitinophagales</taxon>
        <taxon>Chitinophagaceae</taxon>
        <taxon>Hydrotalea</taxon>
    </lineage>
</organism>
<dbReference type="InterPro" id="IPR003111">
    <property type="entry name" value="Lon_prtase_N"/>
</dbReference>
<dbReference type="EMBL" id="QKZV01000013">
    <property type="protein sequence ID" value="PZX59532.1"/>
    <property type="molecule type" value="Genomic_DNA"/>
</dbReference>
<dbReference type="InterPro" id="IPR015947">
    <property type="entry name" value="PUA-like_sf"/>
</dbReference>
<sequence>MTNFIPIFPLSLIVYPDEVVNLHIFEPRYKQLITTCYAESKPFGIPAVLQNKLTDFGTLVEIKEIVRIHDNGNMDIVVKGTSVFKILEVINELPDKLYSGAIVNYPANEMQPMYAYLKPILQQIRDLFHLLKVEKQFKKPDETLLSYDVAHHVGLNQEQELSLLGFYKELERIEFLRRHLAQVLPLLHSMDELKEKIKLNGHFKSLKGFNL</sequence>
<keyword evidence="3" id="KW-1185">Reference proteome</keyword>
<protein>
    <recommendedName>
        <fullName evidence="1">Lon N-terminal domain-containing protein</fullName>
    </recommendedName>
</protein>
<feature type="domain" description="Lon N-terminal" evidence="1">
    <location>
        <begin position="4"/>
        <end position="182"/>
    </location>
</feature>
<dbReference type="Gene3D" id="2.30.130.40">
    <property type="entry name" value="LON domain-like"/>
    <property type="match status" value="1"/>
</dbReference>
<gene>
    <name evidence="2" type="ORF">LX80_02779</name>
</gene>
<evidence type="ECO:0000259" key="1">
    <source>
        <dbReference type="SMART" id="SM00464"/>
    </source>
</evidence>
<dbReference type="InterPro" id="IPR046336">
    <property type="entry name" value="Lon_prtase_N_sf"/>
</dbReference>
<dbReference type="SUPFAM" id="SSF88697">
    <property type="entry name" value="PUA domain-like"/>
    <property type="match status" value="1"/>
</dbReference>
<dbReference type="AlphaFoldDB" id="A0A2W7T8J6"/>
<dbReference type="RefSeq" id="WP_111297255.1">
    <property type="nucleotide sequence ID" value="NZ_QKZV01000013.1"/>
</dbReference>
<evidence type="ECO:0000313" key="2">
    <source>
        <dbReference type="EMBL" id="PZX59532.1"/>
    </source>
</evidence>
<dbReference type="Proteomes" id="UP000249720">
    <property type="component" value="Unassembled WGS sequence"/>
</dbReference>
<proteinExistence type="predicted"/>
<comment type="caution">
    <text evidence="2">The sequence shown here is derived from an EMBL/GenBank/DDBJ whole genome shotgun (WGS) entry which is preliminary data.</text>
</comment>